<gene>
    <name evidence="5" type="ORF">CSA60_04370</name>
</gene>
<evidence type="ECO:0000256" key="1">
    <source>
        <dbReference type="SAM" id="Coils"/>
    </source>
</evidence>
<feature type="domain" description="Cds6 C-terminal" evidence="4">
    <location>
        <begin position="541"/>
        <end position="640"/>
    </location>
</feature>
<reference evidence="5 6" key="1">
    <citation type="submission" date="2017-10" db="EMBL/GenBank/DDBJ databases">
        <title>Novel microbial diversity and functional potential in the marine mammal oral microbiome.</title>
        <authorList>
            <person name="Dudek N.K."/>
            <person name="Sun C.L."/>
            <person name="Burstein D."/>
            <person name="Kantor R.S."/>
            <person name="Aliaga Goltsman D.S."/>
            <person name="Bik E.M."/>
            <person name="Thomas B.C."/>
            <person name="Banfield J.F."/>
            <person name="Relman D.A."/>
        </authorList>
    </citation>
    <scope>NUCLEOTIDE SEQUENCE [LARGE SCALE GENOMIC DNA]</scope>
    <source>
        <strain evidence="5">DOLJORAL78_47_21</strain>
    </source>
</reference>
<keyword evidence="3" id="KW-1133">Transmembrane helix</keyword>
<feature type="transmembrane region" description="Helical" evidence="3">
    <location>
        <begin position="267"/>
        <end position="288"/>
    </location>
</feature>
<evidence type="ECO:0000256" key="3">
    <source>
        <dbReference type="SAM" id="Phobius"/>
    </source>
</evidence>
<dbReference type="InterPro" id="IPR032710">
    <property type="entry name" value="NTF2-like_dom_sf"/>
</dbReference>
<dbReference type="InterPro" id="IPR056203">
    <property type="entry name" value="Cds6_C"/>
</dbReference>
<dbReference type="Pfam" id="PF24125">
    <property type="entry name" value="Cds6_C"/>
    <property type="match status" value="1"/>
</dbReference>
<keyword evidence="3" id="KW-0472">Membrane</keyword>
<evidence type="ECO:0000313" key="5">
    <source>
        <dbReference type="EMBL" id="PIE23656.1"/>
    </source>
</evidence>
<accession>A0A2G6JJP9</accession>
<feature type="coiled-coil region" evidence="1">
    <location>
        <begin position="397"/>
        <end position="428"/>
    </location>
</feature>
<feature type="compositionally biased region" description="Polar residues" evidence="2">
    <location>
        <begin position="499"/>
        <end position="509"/>
    </location>
</feature>
<evidence type="ECO:0000259" key="4">
    <source>
        <dbReference type="Pfam" id="PF24125"/>
    </source>
</evidence>
<feature type="region of interest" description="Disordered" evidence="2">
    <location>
        <begin position="324"/>
        <end position="387"/>
    </location>
</feature>
<comment type="caution">
    <text evidence="5">The sequence shown here is derived from an EMBL/GenBank/DDBJ whole genome shotgun (WGS) entry which is preliminary data.</text>
</comment>
<dbReference type="AlphaFoldDB" id="A0A2G6JJP9"/>
<sequence>MYQENQLKAEKSQGSIQSDESFTVPYRHKGYQRALQQLRKTLSECNAVILKGVEGTGKSTLVAELVCEYEHKGVPVAVITKALPKAANFYALLADTLGVPKQKADLIQALRDTKEASQFCFVVIDQEAINSSPEVENALKQLCLSSETTAGAIKLIVVRRDYLVIHTEQTPEADFHNWIKEEVCLDPLTTDDIEGFIHYLSSIKGIQPTPYEIGTDFLMIEKTEGRIGRLKGLLLPLIQKDVITHQDIKGPKGEGTTKNKAGKVYTAWFVAATLVCFAVIIGINYFIFTEQQPTIAQQPAEPLSPVFAEAQAETDITQDEVTPPSLVADTQSPQPAAGTPGLSSAQEPEQKSKTPLPTIQNTTALTSSDQSSTEPPLPATNPTLGTDQFQSKVNKRLSSIEAQLSAAIEENQRLKEELANTLEKQRLSIAAQAESPVEEVIAPSGALETPQTHDNAMTVAEKTGTEATEQITNNESTEAHSTQQVTALKTQQEDDSKKANQPVTPSIASTVAPPTRTTKTETNKAASSLSDMDEAISVADGWMAAWQKQDHAEYIACYDTGFNGAYRTHQDWLKNRHTALTKPQWIKLERSEFLQASIAEDVIKLDFWLTYEAGNGYKDKTLKRLTLKRKDDAWLITKEQNIKVEPYY</sequence>
<dbReference type="InterPro" id="IPR027417">
    <property type="entry name" value="P-loop_NTPase"/>
</dbReference>
<feature type="compositionally biased region" description="Polar residues" evidence="2">
    <location>
        <begin position="473"/>
        <end position="490"/>
    </location>
</feature>
<dbReference type="Proteomes" id="UP000243469">
    <property type="component" value="Unassembled WGS sequence"/>
</dbReference>
<protein>
    <recommendedName>
        <fullName evidence="4">Cds6 C-terminal domain-containing protein</fullName>
    </recommendedName>
</protein>
<name>A0A2G6JJP9_NEPCE</name>
<dbReference type="SUPFAM" id="SSF52540">
    <property type="entry name" value="P-loop containing nucleoside triphosphate hydrolases"/>
    <property type="match status" value="1"/>
</dbReference>
<organism evidence="5 6">
    <name type="scientific">Neptuniibacter caesariensis</name>
    <dbReference type="NCBI Taxonomy" id="207954"/>
    <lineage>
        <taxon>Bacteria</taxon>
        <taxon>Pseudomonadati</taxon>
        <taxon>Pseudomonadota</taxon>
        <taxon>Gammaproteobacteria</taxon>
        <taxon>Oceanospirillales</taxon>
        <taxon>Oceanospirillaceae</taxon>
        <taxon>Neptuniibacter</taxon>
    </lineage>
</organism>
<proteinExistence type="predicted"/>
<feature type="region of interest" description="Disordered" evidence="2">
    <location>
        <begin position="473"/>
        <end position="528"/>
    </location>
</feature>
<evidence type="ECO:0000313" key="6">
    <source>
        <dbReference type="Proteomes" id="UP000243469"/>
    </source>
</evidence>
<keyword evidence="3" id="KW-0812">Transmembrane</keyword>
<evidence type="ECO:0000256" key="2">
    <source>
        <dbReference type="SAM" id="MobiDB-lite"/>
    </source>
</evidence>
<keyword evidence="1" id="KW-0175">Coiled coil</keyword>
<feature type="compositionally biased region" description="Polar residues" evidence="2">
    <location>
        <begin position="341"/>
        <end position="387"/>
    </location>
</feature>
<dbReference type="SUPFAM" id="SSF54427">
    <property type="entry name" value="NTF2-like"/>
    <property type="match status" value="1"/>
</dbReference>
<dbReference type="EMBL" id="PDSH01000020">
    <property type="protein sequence ID" value="PIE23656.1"/>
    <property type="molecule type" value="Genomic_DNA"/>
</dbReference>
<dbReference type="Gene3D" id="3.40.50.300">
    <property type="entry name" value="P-loop containing nucleotide triphosphate hydrolases"/>
    <property type="match status" value="1"/>
</dbReference>